<dbReference type="EMBL" id="CAJHUC010000749">
    <property type="protein sequence ID" value="CAD7698055.1"/>
    <property type="molecule type" value="Genomic_DNA"/>
</dbReference>
<evidence type="ECO:0000256" key="1">
    <source>
        <dbReference type="ARBA" id="ARBA00022598"/>
    </source>
</evidence>
<dbReference type="PIRSF" id="PIRSF001589">
    <property type="entry name" value="Asn_synthetase_glu-h"/>
    <property type="match status" value="1"/>
</dbReference>
<evidence type="ECO:0000313" key="13">
    <source>
        <dbReference type="EMBL" id="CAD7698055.1"/>
    </source>
</evidence>
<feature type="domain" description="Glutamine amidotransferase type-2" evidence="12">
    <location>
        <begin position="2"/>
        <end position="193"/>
    </location>
</feature>
<organism evidence="13 14">
    <name type="scientific">Ostreobium quekettii</name>
    <dbReference type="NCBI Taxonomy" id="121088"/>
    <lineage>
        <taxon>Eukaryota</taxon>
        <taxon>Viridiplantae</taxon>
        <taxon>Chlorophyta</taxon>
        <taxon>core chlorophytes</taxon>
        <taxon>Ulvophyceae</taxon>
        <taxon>TCBD clade</taxon>
        <taxon>Bryopsidales</taxon>
        <taxon>Ostreobineae</taxon>
        <taxon>Ostreobiaceae</taxon>
        <taxon>Ostreobium</taxon>
    </lineage>
</organism>
<evidence type="ECO:0000256" key="3">
    <source>
        <dbReference type="ARBA" id="ARBA00022741"/>
    </source>
</evidence>
<comment type="catalytic activity">
    <reaction evidence="7 8">
        <text>L-aspartate + L-glutamine + ATP + H2O = L-asparagine + L-glutamate + AMP + diphosphate + H(+)</text>
        <dbReference type="Rhea" id="RHEA:12228"/>
        <dbReference type="ChEBI" id="CHEBI:15377"/>
        <dbReference type="ChEBI" id="CHEBI:15378"/>
        <dbReference type="ChEBI" id="CHEBI:29985"/>
        <dbReference type="ChEBI" id="CHEBI:29991"/>
        <dbReference type="ChEBI" id="CHEBI:30616"/>
        <dbReference type="ChEBI" id="CHEBI:33019"/>
        <dbReference type="ChEBI" id="CHEBI:58048"/>
        <dbReference type="ChEBI" id="CHEBI:58359"/>
        <dbReference type="ChEBI" id="CHEBI:456215"/>
        <dbReference type="EC" id="6.3.5.4"/>
    </reaction>
</comment>
<evidence type="ECO:0000256" key="10">
    <source>
        <dbReference type="PIRSR" id="PIRSR001589-2"/>
    </source>
</evidence>
<sequence>MCGILAALGLSGDPEANRRRVLRVSRLLRHRGPDATGVYASATGTVVLTHERLNVIDPSDAGKQPFKIDRPEGDIAWVINSEIYNHEEVVKTDLAGYDTSWTTSDSVILGYLYKKLGPVPEVFQKMDGIFCGVLYDEDMDQFLAFRDPIGICPMYWGRDRDGSVWFASEMKALQHCAELDIFPPGHMYWSGTKELQRWYNPSWLSMDVIPTQPTDLRHVKKLVIDAVKKRLMSDAPLAVLLSGGLDSSLVASIATRHIHDSAYTFRKNEKVHTFSIGVKGAPDLLAARKVADFLGTIHHECHMTVEEGIDCLRDLVYHTESYHQARASVPNYLLARKIKAQGFKVVLSGEGADEALGGYLYFHKAPSAQEFHKETVRKVTRLHQWDVLRANKANFAWGVEVRVPFLDKDFLQYIMSVDPQDKVCDMSFKPDGVHPKMEKYILRKAFDDPAHPYLPDSVLFRQKEQFSDGVGYSWVDGLKNYAEKVVTDEMWGQRHARFPDDPPRTREYYLLQSLFEDHFPHPSAGATVPKGLSVACSTPEAVCWDPAWADLHEISGRAVDVHAAAGGFGAVAEDNGFA</sequence>
<dbReference type="InterPro" id="IPR029055">
    <property type="entry name" value="Ntn_hydrolases_N"/>
</dbReference>
<dbReference type="InterPro" id="IPR006426">
    <property type="entry name" value="Asn_synth_AEB"/>
</dbReference>
<evidence type="ECO:0000256" key="4">
    <source>
        <dbReference type="ARBA" id="ARBA00022840"/>
    </source>
</evidence>
<dbReference type="GO" id="GO:0005829">
    <property type="term" value="C:cytosol"/>
    <property type="evidence" value="ECO:0007669"/>
    <property type="project" value="TreeGrafter"/>
</dbReference>
<feature type="site" description="Important for beta-aspartyl-AMP intermediate formation" evidence="11">
    <location>
        <position position="350"/>
    </location>
</feature>
<dbReference type="Pfam" id="PF00733">
    <property type="entry name" value="Asn_synthase"/>
    <property type="match status" value="1"/>
</dbReference>
<dbReference type="InterPro" id="IPR014729">
    <property type="entry name" value="Rossmann-like_a/b/a_fold"/>
</dbReference>
<keyword evidence="2 9" id="KW-0028">Amino-acid biosynthesis</keyword>
<dbReference type="InterPro" id="IPR050795">
    <property type="entry name" value="Asn_Synthetase"/>
</dbReference>
<evidence type="ECO:0000256" key="5">
    <source>
        <dbReference type="ARBA" id="ARBA00022888"/>
    </source>
</evidence>
<dbReference type="Gene3D" id="3.40.50.620">
    <property type="entry name" value="HUPs"/>
    <property type="match status" value="1"/>
</dbReference>
<feature type="active site" description="For GATase activity" evidence="9">
    <location>
        <position position="2"/>
    </location>
</feature>
<comment type="pathway">
    <text evidence="6">Amino-acid biosynthesis.</text>
</comment>
<dbReference type="InterPro" id="IPR017932">
    <property type="entry name" value="GATase_2_dom"/>
</dbReference>
<feature type="binding site" evidence="10">
    <location>
        <position position="240"/>
    </location>
    <ligand>
        <name>ATP</name>
        <dbReference type="ChEBI" id="CHEBI:30616"/>
    </ligand>
</feature>
<keyword evidence="1" id="KW-0436">Ligase</keyword>
<evidence type="ECO:0000313" key="14">
    <source>
        <dbReference type="Proteomes" id="UP000708148"/>
    </source>
</evidence>
<dbReference type="OrthoDB" id="409189at2759"/>
<dbReference type="InterPro" id="IPR001962">
    <property type="entry name" value="Asn_synthase"/>
</dbReference>
<dbReference type="PANTHER" id="PTHR11772:SF2">
    <property type="entry name" value="ASPARAGINE SYNTHETASE [GLUTAMINE-HYDROLYZING]"/>
    <property type="match status" value="1"/>
</dbReference>
<evidence type="ECO:0000256" key="9">
    <source>
        <dbReference type="PIRSR" id="PIRSR001589-1"/>
    </source>
</evidence>
<dbReference type="PROSITE" id="PS51278">
    <property type="entry name" value="GATASE_TYPE_2"/>
    <property type="match status" value="1"/>
</dbReference>
<gene>
    <name evidence="13" type="ORF">OSTQU699_LOCUS3416</name>
</gene>
<feature type="binding site" evidence="10">
    <location>
        <position position="276"/>
    </location>
    <ligand>
        <name>ATP</name>
        <dbReference type="ChEBI" id="CHEBI:30616"/>
    </ligand>
</feature>
<dbReference type="EC" id="6.3.5.4" evidence="8"/>
<dbReference type="NCBIfam" id="TIGR01536">
    <property type="entry name" value="asn_synth_AEB"/>
    <property type="match status" value="1"/>
</dbReference>
<dbReference type="GO" id="GO:0004066">
    <property type="term" value="F:asparagine synthase (glutamine-hydrolyzing) activity"/>
    <property type="evidence" value="ECO:0007669"/>
    <property type="project" value="UniProtKB-EC"/>
</dbReference>
<name>A0A8S1IST1_9CHLO</name>
<dbReference type="SUPFAM" id="SSF56235">
    <property type="entry name" value="N-terminal nucleophile aminohydrolases (Ntn hydrolases)"/>
    <property type="match status" value="1"/>
</dbReference>
<dbReference type="NCBIfam" id="NF006949">
    <property type="entry name" value="PRK09431.1"/>
    <property type="match status" value="1"/>
</dbReference>
<dbReference type="CDD" id="cd01991">
    <property type="entry name" value="Asn_synthase_B_C"/>
    <property type="match status" value="1"/>
</dbReference>
<dbReference type="Proteomes" id="UP000708148">
    <property type="component" value="Unassembled WGS sequence"/>
</dbReference>
<evidence type="ECO:0000256" key="7">
    <source>
        <dbReference type="ARBA" id="ARBA00048741"/>
    </source>
</evidence>
<comment type="caution">
    <text evidence="13">The sequence shown here is derived from an EMBL/GenBank/DDBJ whole genome shotgun (WGS) entry which is preliminary data.</text>
</comment>
<accession>A0A8S1IST1</accession>
<protein>
    <recommendedName>
        <fullName evidence="8">Asparagine synthetase [glutamine-hydrolyzing]</fullName>
        <ecNumber evidence="8">6.3.5.4</ecNumber>
    </recommendedName>
</protein>
<keyword evidence="9" id="KW-0315">Glutamine amidotransferase</keyword>
<evidence type="ECO:0000256" key="8">
    <source>
        <dbReference type="PIRNR" id="PIRNR001589"/>
    </source>
</evidence>
<dbReference type="AlphaFoldDB" id="A0A8S1IST1"/>
<dbReference type="SUPFAM" id="SSF52402">
    <property type="entry name" value="Adenine nucleotide alpha hydrolases-like"/>
    <property type="match status" value="1"/>
</dbReference>
<dbReference type="Pfam" id="PF13537">
    <property type="entry name" value="GATase_7"/>
    <property type="match status" value="1"/>
</dbReference>
<keyword evidence="3 8" id="KW-0547">Nucleotide-binding</keyword>
<evidence type="ECO:0000259" key="12">
    <source>
        <dbReference type="PROSITE" id="PS51278"/>
    </source>
</evidence>
<dbReference type="GO" id="GO:0006529">
    <property type="term" value="P:asparagine biosynthetic process"/>
    <property type="evidence" value="ECO:0007669"/>
    <property type="project" value="UniProtKB-KW"/>
</dbReference>
<proteinExistence type="predicted"/>
<feature type="binding site" evidence="10">
    <location>
        <begin position="348"/>
        <end position="349"/>
    </location>
    <ligand>
        <name>ATP</name>
        <dbReference type="ChEBI" id="CHEBI:30616"/>
    </ligand>
</feature>
<dbReference type="GO" id="GO:0005524">
    <property type="term" value="F:ATP binding"/>
    <property type="evidence" value="ECO:0007669"/>
    <property type="project" value="UniProtKB-KW"/>
</dbReference>
<evidence type="ECO:0000256" key="2">
    <source>
        <dbReference type="ARBA" id="ARBA00022605"/>
    </source>
</evidence>
<keyword evidence="4 8" id="KW-0067">ATP-binding</keyword>
<evidence type="ECO:0000256" key="11">
    <source>
        <dbReference type="PIRSR" id="PIRSR001589-3"/>
    </source>
</evidence>
<evidence type="ECO:0000256" key="6">
    <source>
        <dbReference type="ARBA" id="ARBA00029440"/>
    </source>
</evidence>
<reference evidence="13" key="1">
    <citation type="submission" date="2020-12" db="EMBL/GenBank/DDBJ databases">
        <authorList>
            <person name="Iha C."/>
        </authorList>
    </citation>
    <scope>NUCLEOTIDE SEQUENCE</scope>
</reference>
<keyword evidence="14" id="KW-1185">Reference proteome</keyword>
<dbReference type="Gene3D" id="3.60.20.10">
    <property type="entry name" value="Glutamine Phosphoribosylpyrophosphate, subunit 1, domain 1"/>
    <property type="match status" value="1"/>
</dbReference>
<feature type="binding site" evidence="10">
    <location>
        <position position="105"/>
    </location>
    <ligand>
        <name>L-glutamine</name>
        <dbReference type="ChEBI" id="CHEBI:58359"/>
    </ligand>
</feature>
<keyword evidence="5 9" id="KW-0061">Asparagine biosynthesis</keyword>
<dbReference type="PANTHER" id="PTHR11772">
    <property type="entry name" value="ASPARAGINE SYNTHETASE"/>
    <property type="match status" value="1"/>
</dbReference>